<dbReference type="EMBL" id="FZOH01000004">
    <property type="protein sequence ID" value="SNS43517.1"/>
    <property type="molecule type" value="Genomic_DNA"/>
</dbReference>
<keyword evidence="5" id="KW-1185">Reference proteome</keyword>
<evidence type="ECO:0000313" key="4">
    <source>
        <dbReference type="EMBL" id="SNS43517.1"/>
    </source>
</evidence>
<protein>
    <submittedName>
        <fullName evidence="4">Nitronate monooxygenase</fullName>
    </submittedName>
</protein>
<evidence type="ECO:0000256" key="1">
    <source>
        <dbReference type="ARBA" id="ARBA00022630"/>
    </source>
</evidence>
<accession>A0A239EFV9</accession>
<dbReference type="InterPro" id="IPR013785">
    <property type="entry name" value="Aldolase_TIM"/>
</dbReference>
<dbReference type="GO" id="GO:0018580">
    <property type="term" value="F:nitronate monooxygenase activity"/>
    <property type="evidence" value="ECO:0007669"/>
    <property type="project" value="InterPro"/>
</dbReference>
<keyword evidence="3" id="KW-0560">Oxidoreductase</keyword>
<evidence type="ECO:0000256" key="2">
    <source>
        <dbReference type="ARBA" id="ARBA00022643"/>
    </source>
</evidence>
<keyword evidence="1" id="KW-0285">Flavoprotein</keyword>
<dbReference type="InterPro" id="IPR004136">
    <property type="entry name" value="NMO"/>
</dbReference>
<dbReference type="PANTHER" id="PTHR32332:SF20">
    <property type="entry name" value="2-NITROPROPANE DIOXYGENASE-LIKE PROTEIN"/>
    <property type="match status" value="1"/>
</dbReference>
<evidence type="ECO:0000313" key="5">
    <source>
        <dbReference type="Proteomes" id="UP000198386"/>
    </source>
</evidence>
<proteinExistence type="predicted"/>
<dbReference type="OrthoDB" id="9778912at2"/>
<dbReference type="Gene3D" id="3.20.20.70">
    <property type="entry name" value="Aldolase class I"/>
    <property type="match status" value="1"/>
</dbReference>
<sequence length="327" mass="33500">MRTRFTELVGCTVPVQQAPMGPVSPPDLAVAVADAGGVGTVTALGTPPEALLRRLDGMRQRTAGALAINVLTTDVDDDLLADLARSVRLVDFFWLDPSPRQIEVAHDAGALVNWQVGSLAEAHAAVDAGCDLITVQGVEAGGHVRGREPLLPLLRTVLDAVDVPVLAAGGIADGRALAEVLGAGADGARIGTRFIATTESGAHPAYKQAVVDAAGDCTEITGAFATDCPLCATSARARVLRRAVERVAEIDDDVVARVGRGRMPVWCGSGIPPMAGAEGHVDAMAMYAGAGVGSVTEVKRAAEVVAELVAFLDQYESTGTAAPGTPS</sequence>
<evidence type="ECO:0000256" key="3">
    <source>
        <dbReference type="ARBA" id="ARBA00023002"/>
    </source>
</evidence>
<keyword evidence="4" id="KW-0503">Monooxygenase</keyword>
<gene>
    <name evidence="4" type="ORF">SAMN04488107_2543</name>
</gene>
<reference evidence="5" key="1">
    <citation type="submission" date="2017-06" db="EMBL/GenBank/DDBJ databases">
        <authorList>
            <person name="Varghese N."/>
            <person name="Submissions S."/>
        </authorList>
    </citation>
    <scope>NUCLEOTIDE SEQUENCE [LARGE SCALE GENOMIC DNA]</scope>
    <source>
        <strain evidence="5">DSM 45423</strain>
    </source>
</reference>
<name>A0A239EFV9_9ACTN</name>
<organism evidence="4 5">
    <name type="scientific">Geodermatophilus saharensis</name>
    <dbReference type="NCBI Taxonomy" id="1137994"/>
    <lineage>
        <taxon>Bacteria</taxon>
        <taxon>Bacillati</taxon>
        <taxon>Actinomycetota</taxon>
        <taxon>Actinomycetes</taxon>
        <taxon>Geodermatophilales</taxon>
        <taxon>Geodermatophilaceae</taxon>
        <taxon>Geodermatophilus</taxon>
    </lineage>
</organism>
<dbReference type="Proteomes" id="UP000198386">
    <property type="component" value="Unassembled WGS sequence"/>
</dbReference>
<dbReference type="PANTHER" id="PTHR32332">
    <property type="entry name" value="2-NITROPROPANE DIOXYGENASE"/>
    <property type="match status" value="1"/>
</dbReference>
<dbReference type="Pfam" id="PF03060">
    <property type="entry name" value="NMO"/>
    <property type="match status" value="1"/>
</dbReference>
<keyword evidence="2" id="KW-0288">FMN</keyword>
<dbReference type="AlphaFoldDB" id="A0A239EFV9"/>
<dbReference type="RefSeq" id="WP_089404259.1">
    <property type="nucleotide sequence ID" value="NZ_FZOH01000004.1"/>
</dbReference>
<dbReference type="SUPFAM" id="SSF51412">
    <property type="entry name" value="Inosine monophosphate dehydrogenase (IMPDH)"/>
    <property type="match status" value="1"/>
</dbReference>
<dbReference type="CDD" id="cd04730">
    <property type="entry name" value="NPD_like"/>
    <property type="match status" value="1"/>
</dbReference>